<keyword evidence="9" id="KW-1185">Reference proteome</keyword>
<evidence type="ECO:0000256" key="3">
    <source>
        <dbReference type="ARBA" id="ARBA00022723"/>
    </source>
</evidence>
<dbReference type="OrthoDB" id="3945418at2759"/>
<name>A0A6A6VFP6_9PLEO</name>
<dbReference type="InterPro" id="IPR050121">
    <property type="entry name" value="Cytochrome_P450_monoxygenase"/>
</dbReference>
<dbReference type="GO" id="GO:0020037">
    <property type="term" value="F:heme binding"/>
    <property type="evidence" value="ECO:0007669"/>
    <property type="project" value="InterPro"/>
</dbReference>
<gene>
    <name evidence="8" type="ORF">M011DRAFT_493758</name>
</gene>
<comment type="similarity">
    <text evidence="2">Belongs to the cytochrome P450 family.</text>
</comment>
<evidence type="ECO:0000256" key="6">
    <source>
        <dbReference type="ARBA" id="ARBA00023033"/>
    </source>
</evidence>
<dbReference type="GO" id="GO:0005506">
    <property type="term" value="F:iron ion binding"/>
    <property type="evidence" value="ECO:0007669"/>
    <property type="project" value="InterPro"/>
</dbReference>
<proteinExistence type="inferred from homology"/>
<dbReference type="GO" id="GO:0004497">
    <property type="term" value="F:monooxygenase activity"/>
    <property type="evidence" value="ECO:0007669"/>
    <property type="project" value="UniProtKB-KW"/>
</dbReference>
<evidence type="ECO:0000256" key="4">
    <source>
        <dbReference type="ARBA" id="ARBA00023002"/>
    </source>
</evidence>
<organism evidence="8 9">
    <name type="scientific">Sporormia fimetaria CBS 119925</name>
    <dbReference type="NCBI Taxonomy" id="1340428"/>
    <lineage>
        <taxon>Eukaryota</taxon>
        <taxon>Fungi</taxon>
        <taxon>Dikarya</taxon>
        <taxon>Ascomycota</taxon>
        <taxon>Pezizomycotina</taxon>
        <taxon>Dothideomycetes</taxon>
        <taxon>Pleosporomycetidae</taxon>
        <taxon>Pleosporales</taxon>
        <taxon>Sporormiaceae</taxon>
        <taxon>Sporormia</taxon>
    </lineage>
</organism>
<dbReference type="EMBL" id="MU006569">
    <property type="protein sequence ID" value="KAF2748400.1"/>
    <property type="molecule type" value="Genomic_DNA"/>
</dbReference>
<feature type="transmembrane region" description="Helical" evidence="7">
    <location>
        <begin position="15"/>
        <end position="37"/>
    </location>
</feature>
<dbReference type="PANTHER" id="PTHR24305">
    <property type="entry name" value="CYTOCHROME P450"/>
    <property type="match status" value="1"/>
</dbReference>
<dbReference type="Proteomes" id="UP000799440">
    <property type="component" value="Unassembled WGS sequence"/>
</dbReference>
<dbReference type="InterPro" id="IPR001128">
    <property type="entry name" value="Cyt_P450"/>
</dbReference>
<dbReference type="AlphaFoldDB" id="A0A6A6VFP6"/>
<evidence type="ECO:0000256" key="5">
    <source>
        <dbReference type="ARBA" id="ARBA00023004"/>
    </source>
</evidence>
<dbReference type="InterPro" id="IPR036396">
    <property type="entry name" value="Cyt_P450_sf"/>
</dbReference>
<keyword evidence="7" id="KW-1133">Transmembrane helix</keyword>
<accession>A0A6A6VFP6</accession>
<dbReference type="PANTHER" id="PTHR24305:SF157">
    <property type="entry name" value="N-ACETYLTRYPTOPHAN 6-HYDROXYLASE IVOC-RELATED"/>
    <property type="match status" value="1"/>
</dbReference>
<evidence type="ECO:0000256" key="1">
    <source>
        <dbReference type="ARBA" id="ARBA00001971"/>
    </source>
</evidence>
<evidence type="ECO:0000256" key="2">
    <source>
        <dbReference type="ARBA" id="ARBA00010617"/>
    </source>
</evidence>
<evidence type="ECO:0000313" key="8">
    <source>
        <dbReference type="EMBL" id="KAF2748400.1"/>
    </source>
</evidence>
<dbReference type="Pfam" id="PF00067">
    <property type="entry name" value="p450"/>
    <property type="match status" value="2"/>
</dbReference>
<keyword evidence="3" id="KW-0479">Metal-binding</keyword>
<comment type="cofactor">
    <cofactor evidence="1">
        <name>heme</name>
        <dbReference type="ChEBI" id="CHEBI:30413"/>
    </cofactor>
</comment>
<keyword evidence="7" id="KW-0472">Membrane</keyword>
<dbReference type="SUPFAM" id="SSF48264">
    <property type="entry name" value="Cytochrome P450"/>
    <property type="match status" value="1"/>
</dbReference>
<keyword evidence="4" id="KW-0560">Oxidoreductase</keyword>
<dbReference type="GO" id="GO:0016705">
    <property type="term" value="F:oxidoreductase activity, acting on paired donors, with incorporation or reduction of molecular oxygen"/>
    <property type="evidence" value="ECO:0007669"/>
    <property type="project" value="InterPro"/>
</dbReference>
<dbReference type="Gene3D" id="1.10.630.10">
    <property type="entry name" value="Cytochrome P450"/>
    <property type="match status" value="2"/>
</dbReference>
<evidence type="ECO:0000313" key="9">
    <source>
        <dbReference type="Proteomes" id="UP000799440"/>
    </source>
</evidence>
<reference evidence="8" key="1">
    <citation type="journal article" date="2020" name="Stud. Mycol.">
        <title>101 Dothideomycetes genomes: a test case for predicting lifestyles and emergence of pathogens.</title>
        <authorList>
            <person name="Haridas S."/>
            <person name="Albert R."/>
            <person name="Binder M."/>
            <person name="Bloem J."/>
            <person name="Labutti K."/>
            <person name="Salamov A."/>
            <person name="Andreopoulos B."/>
            <person name="Baker S."/>
            <person name="Barry K."/>
            <person name="Bills G."/>
            <person name="Bluhm B."/>
            <person name="Cannon C."/>
            <person name="Castanera R."/>
            <person name="Culley D."/>
            <person name="Daum C."/>
            <person name="Ezra D."/>
            <person name="Gonzalez J."/>
            <person name="Henrissat B."/>
            <person name="Kuo A."/>
            <person name="Liang C."/>
            <person name="Lipzen A."/>
            <person name="Lutzoni F."/>
            <person name="Magnuson J."/>
            <person name="Mondo S."/>
            <person name="Nolan M."/>
            <person name="Ohm R."/>
            <person name="Pangilinan J."/>
            <person name="Park H.-J."/>
            <person name="Ramirez L."/>
            <person name="Alfaro M."/>
            <person name="Sun H."/>
            <person name="Tritt A."/>
            <person name="Yoshinaga Y."/>
            <person name="Zwiers L.-H."/>
            <person name="Turgeon B."/>
            <person name="Goodwin S."/>
            <person name="Spatafora J."/>
            <person name="Crous P."/>
            <person name="Grigoriev I."/>
        </authorList>
    </citation>
    <scope>NUCLEOTIDE SEQUENCE</scope>
    <source>
        <strain evidence="8">CBS 119925</strain>
    </source>
</reference>
<sequence>MATSTWVTDLSWGELLGGAFAAYLLYGIALAVYRLYFHPLTRYPGPKLAALTLWYEFYYEVVKRGRFADPDFYEELYGSPTRKRDKFEWSAKMFGEPNTLISTVEHDIHKRRRAPVAPYFSMAAIRRVDPVIRKYLDILNRRLGEYKASGQPVTLNCAFMAFTTDIITEYAFGLSWGYLEAEVFYPNWLPLVIGVSEQSLLHKQMPWLTNALRKIPLEWVMKVKPEVAAFHQLQRGIQSQIEKVMKQKQDGELTKDSKQTTIYHGLLMSDAHASEMTPEYLHGLGTTVVSAGGITTAHYLKTTKFHLLANSGFRISHGLLARLTRVAPEESFTVGGYTIPPGTPISMSSWLIPTERWLEPGAEQKKKYLVNFTKGSRICLGKDLGRVEIVYTLSSMVRRWCGDDGKGMELYRTTREDVDIAHDFFNPFARLDSKGLRVVLK</sequence>
<evidence type="ECO:0000256" key="7">
    <source>
        <dbReference type="SAM" id="Phobius"/>
    </source>
</evidence>
<keyword evidence="5" id="KW-0408">Iron</keyword>
<keyword evidence="7" id="KW-0812">Transmembrane</keyword>
<dbReference type="CDD" id="cd11062">
    <property type="entry name" value="CYP58-like"/>
    <property type="match status" value="1"/>
</dbReference>
<keyword evidence="6" id="KW-0503">Monooxygenase</keyword>
<protein>
    <submittedName>
        <fullName evidence="8">Cytochrome P450</fullName>
    </submittedName>
</protein>